<dbReference type="PANTHER" id="PTHR36516">
    <property type="entry name" value="PROTEIN CBG04168-RELATED"/>
    <property type="match status" value="1"/>
</dbReference>
<accession>A0A158PGV5</accession>
<name>A0A158PGV5_ANGCS</name>
<organism evidence="1">
    <name type="scientific">Angiostrongylus costaricensis</name>
    <name type="common">Nematode worm</name>
    <dbReference type="NCBI Taxonomy" id="334426"/>
    <lineage>
        <taxon>Eukaryota</taxon>
        <taxon>Metazoa</taxon>
        <taxon>Ecdysozoa</taxon>
        <taxon>Nematoda</taxon>
        <taxon>Chromadorea</taxon>
        <taxon>Rhabditida</taxon>
        <taxon>Rhabditina</taxon>
        <taxon>Rhabditomorpha</taxon>
        <taxon>Strongyloidea</taxon>
        <taxon>Metastrongylidae</taxon>
        <taxon>Angiostrongylus</taxon>
    </lineage>
</organism>
<dbReference type="WBParaSite" id="ACOC_0000567701-mRNA-1">
    <property type="protein sequence ID" value="ACOC_0000567701-mRNA-1"/>
    <property type="gene ID" value="ACOC_0000567701"/>
</dbReference>
<evidence type="ECO:0000313" key="1">
    <source>
        <dbReference type="WBParaSite" id="ACOC_0000567701-mRNA-1"/>
    </source>
</evidence>
<reference evidence="1" key="1">
    <citation type="submission" date="2016-04" db="UniProtKB">
        <authorList>
            <consortium name="WormBaseParasite"/>
        </authorList>
    </citation>
    <scope>IDENTIFICATION</scope>
</reference>
<sequence length="350" mass="39835">MRSGENYYEETLELGNNTNVDAEISFQGNTVEEASGEDFTNSSFLVHFKNADNIENFDFMLANEDFINSSTMGKRFGFLAISSPYTLIFIRTTSLSFHSGSGEEEASGMEEGSAEMEAGEVKGELWSTEEHQMETMNETSTGNEIEIQAVGNNMNLIQGQGEKVQSNATKVIRGQTGTSLLLTKTLTDEVTKIIQSGCDKDHTDLFICESYFNNYLFEVSNWAKAHDQVLEDHMWKACMLLSLVERVPSSCCTKFQTTCASFLEFIRRRMKPFAISNVFMELLKLQLRDQVKLLACNQHFVFDSRETEKKMKKWRLLKVAIRNKQLEDKLISVQVQIASTKFQRHNSKLQ</sequence>
<protein>
    <submittedName>
        <fullName evidence="1">DDE-1 domain-containing protein</fullName>
    </submittedName>
</protein>
<proteinExistence type="predicted"/>
<dbReference type="AlphaFoldDB" id="A0A158PGV5"/>